<proteinExistence type="predicted"/>
<name>K4BSC2_SOLLC</name>
<organism evidence="1">
    <name type="scientific">Solanum lycopersicum</name>
    <name type="common">Tomato</name>
    <name type="synonym">Lycopersicon esculentum</name>
    <dbReference type="NCBI Taxonomy" id="4081"/>
    <lineage>
        <taxon>Eukaryota</taxon>
        <taxon>Viridiplantae</taxon>
        <taxon>Streptophyta</taxon>
        <taxon>Embryophyta</taxon>
        <taxon>Tracheophyta</taxon>
        <taxon>Spermatophyta</taxon>
        <taxon>Magnoliopsida</taxon>
        <taxon>eudicotyledons</taxon>
        <taxon>Gunneridae</taxon>
        <taxon>Pentapetalae</taxon>
        <taxon>asterids</taxon>
        <taxon>lamiids</taxon>
        <taxon>Solanales</taxon>
        <taxon>Solanaceae</taxon>
        <taxon>Solanoideae</taxon>
        <taxon>Solaneae</taxon>
        <taxon>Solanum</taxon>
        <taxon>Solanum subgen. Lycopersicon</taxon>
    </lineage>
</organism>
<reference evidence="1" key="2">
    <citation type="submission" date="2015-06" db="UniProtKB">
        <authorList>
            <consortium name="EnsemblPlants"/>
        </authorList>
    </citation>
    <scope>IDENTIFICATION</scope>
    <source>
        <strain evidence="1">cv. Heinz 1706</strain>
    </source>
</reference>
<accession>K4BSC2</accession>
<dbReference type="Gramene" id="Solyc04g051630.1.1">
    <property type="protein sequence ID" value="Solyc04g051630.1.1"/>
    <property type="gene ID" value="Solyc04g051630.1"/>
</dbReference>
<dbReference type="EnsemblPlants" id="Solyc04g051630.1.1">
    <property type="protein sequence ID" value="Solyc04g051630.1.1"/>
    <property type="gene ID" value="Solyc04g051630.1"/>
</dbReference>
<dbReference type="Proteomes" id="UP000004994">
    <property type="component" value="Chromosome 4"/>
</dbReference>
<reference evidence="1" key="1">
    <citation type="journal article" date="2012" name="Nature">
        <title>The tomato genome sequence provides insights into fleshy fruit evolution.</title>
        <authorList>
            <consortium name="Tomato Genome Consortium"/>
        </authorList>
    </citation>
    <scope>NUCLEOTIDE SEQUENCE [LARGE SCALE GENOMIC DNA]</scope>
    <source>
        <strain evidence="1">cv. Heinz 1706</strain>
    </source>
</reference>
<dbReference type="AlphaFoldDB" id="K4BSC2"/>
<protein>
    <submittedName>
        <fullName evidence="1">Uncharacterized protein</fullName>
    </submittedName>
</protein>
<dbReference type="HOGENOM" id="CLU_3261534_0_0_1"/>
<sequence length="42" mass="4653">MGFEFRIQRGGRKSGRVLGVRNLVGRLSEKSKRGKESCNSGD</sequence>
<keyword evidence="2" id="KW-1185">Reference proteome</keyword>
<dbReference type="InParanoid" id="K4BSC2"/>
<evidence type="ECO:0000313" key="2">
    <source>
        <dbReference type="Proteomes" id="UP000004994"/>
    </source>
</evidence>
<evidence type="ECO:0000313" key="1">
    <source>
        <dbReference type="EnsemblPlants" id="Solyc04g051630.1.1"/>
    </source>
</evidence>
<dbReference type="PaxDb" id="4081-Solyc04g051630.1.1"/>